<dbReference type="InterPro" id="IPR035979">
    <property type="entry name" value="RBD_domain_sf"/>
</dbReference>
<feature type="domain" description="RRM" evidence="1">
    <location>
        <begin position="107"/>
        <end position="137"/>
    </location>
</feature>
<comment type="caution">
    <text evidence="2">The sequence shown here is derived from an EMBL/GenBank/DDBJ whole genome shotgun (WGS) entry which is preliminary data.</text>
</comment>
<proteinExistence type="predicted"/>
<dbReference type="Gene3D" id="3.30.70.330">
    <property type="match status" value="1"/>
</dbReference>
<accession>A0AAE1RUB8</accession>
<reference evidence="2" key="1">
    <citation type="submission" date="2023-12" db="EMBL/GenBank/DDBJ databases">
        <title>Genome assembly of Anisodus tanguticus.</title>
        <authorList>
            <person name="Wang Y.-J."/>
        </authorList>
    </citation>
    <scope>NUCLEOTIDE SEQUENCE</scope>
    <source>
        <strain evidence="2">KB-2021</strain>
        <tissue evidence="2">Leaf</tissue>
    </source>
</reference>
<dbReference type="InterPro" id="IPR012677">
    <property type="entry name" value="Nucleotide-bd_a/b_plait_sf"/>
</dbReference>
<gene>
    <name evidence="2" type="ORF">RND71_023405</name>
</gene>
<dbReference type="EMBL" id="JAVYJV010000012">
    <property type="protein sequence ID" value="KAK4357795.1"/>
    <property type="molecule type" value="Genomic_DNA"/>
</dbReference>
<evidence type="ECO:0000259" key="1">
    <source>
        <dbReference type="Pfam" id="PF00076"/>
    </source>
</evidence>
<dbReference type="SUPFAM" id="SSF54928">
    <property type="entry name" value="RNA-binding domain, RBD"/>
    <property type="match status" value="1"/>
</dbReference>
<dbReference type="InterPro" id="IPR000504">
    <property type="entry name" value="RRM_dom"/>
</dbReference>
<sequence>MKMRFLYFQSPQLISIPLKAVGTVKIKKEMCSYGCDVQMFLRELRIKLNLMYPPANKIEKEHMYSQKTVMPREEKRGSRNHRGLSGCPIVMVPVFKKAFEQHGETIEGYGFVKFTSETAASKALKEMDGQLLDGRNIASVMPTKDDIQEVAECSADCVLTEKFHHDIMIFDVRLRVSILTLNTFSYVD</sequence>
<keyword evidence="3" id="KW-1185">Reference proteome</keyword>
<name>A0AAE1RUB8_9SOLA</name>
<protein>
    <recommendedName>
        <fullName evidence="1">RRM domain-containing protein</fullName>
    </recommendedName>
</protein>
<dbReference type="Proteomes" id="UP001291623">
    <property type="component" value="Unassembled WGS sequence"/>
</dbReference>
<evidence type="ECO:0000313" key="3">
    <source>
        <dbReference type="Proteomes" id="UP001291623"/>
    </source>
</evidence>
<dbReference type="AlphaFoldDB" id="A0AAE1RUB8"/>
<dbReference type="GO" id="GO:0003723">
    <property type="term" value="F:RNA binding"/>
    <property type="evidence" value="ECO:0007669"/>
    <property type="project" value="InterPro"/>
</dbReference>
<dbReference type="Pfam" id="PF00076">
    <property type="entry name" value="RRM_1"/>
    <property type="match status" value="1"/>
</dbReference>
<organism evidence="2 3">
    <name type="scientific">Anisodus tanguticus</name>
    <dbReference type="NCBI Taxonomy" id="243964"/>
    <lineage>
        <taxon>Eukaryota</taxon>
        <taxon>Viridiplantae</taxon>
        <taxon>Streptophyta</taxon>
        <taxon>Embryophyta</taxon>
        <taxon>Tracheophyta</taxon>
        <taxon>Spermatophyta</taxon>
        <taxon>Magnoliopsida</taxon>
        <taxon>eudicotyledons</taxon>
        <taxon>Gunneridae</taxon>
        <taxon>Pentapetalae</taxon>
        <taxon>asterids</taxon>
        <taxon>lamiids</taxon>
        <taxon>Solanales</taxon>
        <taxon>Solanaceae</taxon>
        <taxon>Solanoideae</taxon>
        <taxon>Hyoscyameae</taxon>
        <taxon>Anisodus</taxon>
    </lineage>
</organism>
<evidence type="ECO:0000313" key="2">
    <source>
        <dbReference type="EMBL" id="KAK4357795.1"/>
    </source>
</evidence>